<organism evidence="9 10">
    <name type="scientific">Lacticaseibacillus pantheris DSM 15945 = JCM 12539 = NBRC 106106</name>
    <dbReference type="NCBI Taxonomy" id="1423783"/>
    <lineage>
        <taxon>Bacteria</taxon>
        <taxon>Bacillati</taxon>
        <taxon>Bacillota</taxon>
        <taxon>Bacilli</taxon>
        <taxon>Lactobacillales</taxon>
        <taxon>Lactobacillaceae</taxon>
        <taxon>Lacticaseibacillus</taxon>
    </lineage>
</organism>
<evidence type="ECO:0000256" key="6">
    <source>
        <dbReference type="ARBA" id="ARBA00023136"/>
    </source>
</evidence>
<evidence type="ECO:0000256" key="3">
    <source>
        <dbReference type="ARBA" id="ARBA00022679"/>
    </source>
</evidence>
<dbReference type="CDD" id="cd04187">
    <property type="entry name" value="DPM1_like_bac"/>
    <property type="match status" value="1"/>
</dbReference>
<sequence length="313" mass="35043">MEKLTIVIPAYNEEEVLASSVASLLTIEDQVVAAYTLATDSDILIVDDGSSDKTWSLIDQLHRQNSRVRGLRFSRNFGHQQALIAGLTEAVKTADLMVTIDADLQDDPDKIMAMVEQYANGIDIVYGVRNNRDTDTWFKRTTAGAFYGLLKHLGVDLIPNHADFRLMSRRSVETFLSYHERNIFIRGLVPKLGYPSASVYYKRTPRMAGESKYPLKKMLAFAWDGITSLTIAPVRLILILGVLATMLAVIMLIYTVSVKVLGLAEHGWSSLMVSVWFLGGLQMISLGVIGEYIGKVTTEVRHRPRYTIQNKLQ</sequence>
<comment type="subcellular location">
    <subcellularLocation>
        <location evidence="1">Membrane</location>
        <topology evidence="1">Multi-pass membrane protein</topology>
    </subcellularLocation>
</comment>
<dbReference type="Pfam" id="PF00535">
    <property type="entry name" value="Glycos_transf_2"/>
    <property type="match status" value="1"/>
</dbReference>
<dbReference type="SUPFAM" id="SSF53448">
    <property type="entry name" value="Nucleotide-diphospho-sugar transferases"/>
    <property type="match status" value="1"/>
</dbReference>
<dbReference type="Gene3D" id="3.90.550.10">
    <property type="entry name" value="Spore Coat Polysaccharide Biosynthesis Protein SpsA, Chain A"/>
    <property type="match status" value="1"/>
</dbReference>
<protein>
    <submittedName>
        <fullName evidence="9">Glycosyltransferase</fullName>
    </submittedName>
</protein>
<dbReference type="PATRIC" id="fig|1423783.4.peg.1451"/>
<dbReference type="GO" id="GO:0005886">
    <property type="term" value="C:plasma membrane"/>
    <property type="evidence" value="ECO:0007669"/>
    <property type="project" value="TreeGrafter"/>
</dbReference>
<evidence type="ECO:0000256" key="5">
    <source>
        <dbReference type="ARBA" id="ARBA00022989"/>
    </source>
</evidence>
<dbReference type="EMBL" id="AZFJ01000049">
    <property type="protein sequence ID" value="KRL86003.1"/>
    <property type="molecule type" value="Genomic_DNA"/>
</dbReference>
<feature type="domain" description="Glycosyltransferase 2-like" evidence="8">
    <location>
        <begin position="5"/>
        <end position="173"/>
    </location>
</feature>
<evidence type="ECO:0000259" key="8">
    <source>
        <dbReference type="Pfam" id="PF00535"/>
    </source>
</evidence>
<dbReference type="PANTHER" id="PTHR48090">
    <property type="entry name" value="UNDECAPRENYL-PHOSPHATE 4-DEOXY-4-FORMAMIDO-L-ARABINOSE TRANSFERASE-RELATED"/>
    <property type="match status" value="1"/>
</dbReference>
<feature type="transmembrane region" description="Helical" evidence="7">
    <location>
        <begin position="236"/>
        <end position="256"/>
    </location>
</feature>
<dbReference type="OrthoDB" id="9807778at2"/>
<comment type="caution">
    <text evidence="9">The sequence shown here is derived from an EMBL/GenBank/DDBJ whole genome shotgun (WGS) entry which is preliminary data.</text>
</comment>
<evidence type="ECO:0000256" key="1">
    <source>
        <dbReference type="ARBA" id="ARBA00004141"/>
    </source>
</evidence>
<keyword evidence="6 7" id="KW-0472">Membrane</keyword>
<evidence type="ECO:0000313" key="9">
    <source>
        <dbReference type="EMBL" id="KRL86003.1"/>
    </source>
</evidence>
<keyword evidence="3 9" id="KW-0808">Transferase</keyword>
<dbReference type="PANTHER" id="PTHR48090:SF1">
    <property type="entry name" value="PROPHAGE BACTOPRENOL GLUCOSYL TRANSFERASE HOMOLOG"/>
    <property type="match status" value="1"/>
</dbReference>
<reference evidence="9 10" key="1">
    <citation type="journal article" date="2015" name="Genome Announc.">
        <title>Expanding the biotechnology potential of lactobacilli through comparative genomics of 213 strains and associated genera.</title>
        <authorList>
            <person name="Sun Z."/>
            <person name="Harris H.M."/>
            <person name="McCann A."/>
            <person name="Guo C."/>
            <person name="Argimon S."/>
            <person name="Zhang W."/>
            <person name="Yang X."/>
            <person name="Jeffery I.B."/>
            <person name="Cooney J.C."/>
            <person name="Kagawa T.F."/>
            <person name="Liu W."/>
            <person name="Song Y."/>
            <person name="Salvetti E."/>
            <person name="Wrobel A."/>
            <person name="Rasinkangas P."/>
            <person name="Parkhill J."/>
            <person name="Rea M.C."/>
            <person name="O'Sullivan O."/>
            <person name="Ritari J."/>
            <person name="Douillard F.P."/>
            <person name="Paul Ross R."/>
            <person name="Yang R."/>
            <person name="Briner A.E."/>
            <person name="Felis G.E."/>
            <person name="de Vos W.M."/>
            <person name="Barrangou R."/>
            <person name="Klaenhammer T.R."/>
            <person name="Caufield P.W."/>
            <person name="Cui Y."/>
            <person name="Zhang H."/>
            <person name="O'Toole P.W."/>
        </authorList>
    </citation>
    <scope>NUCLEOTIDE SEQUENCE [LARGE SCALE GENOMIC DNA]</scope>
    <source>
        <strain evidence="9 10">DSM 15945</strain>
    </source>
</reference>
<keyword evidence="2" id="KW-0328">Glycosyltransferase</keyword>
<accession>A0A0R1U3Y9</accession>
<proteinExistence type="predicted"/>
<dbReference type="InterPro" id="IPR050256">
    <property type="entry name" value="Glycosyltransferase_2"/>
</dbReference>
<evidence type="ECO:0000313" key="10">
    <source>
        <dbReference type="Proteomes" id="UP000051922"/>
    </source>
</evidence>
<feature type="transmembrane region" description="Helical" evidence="7">
    <location>
        <begin position="268"/>
        <end position="293"/>
    </location>
</feature>
<name>A0A0R1U3Y9_9LACO</name>
<dbReference type="STRING" id="1423783.FC50_GL001410"/>
<dbReference type="Proteomes" id="UP000051922">
    <property type="component" value="Unassembled WGS sequence"/>
</dbReference>
<dbReference type="AlphaFoldDB" id="A0A0R1U3Y9"/>
<evidence type="ECO:0000256" key="2">
    <source>
        <dbReference type="ARBA" id="ARBA00022676"/>
    </source>
</evidence>
<keyword evidence="4 7" id="KW-0812">Transmembrane</keyword>
<dbReference type="GO" id="GO:0016757">
    <property type="term" value="F:glycosyltransferase activity"/>
    <property type="evidence" value="ECO:0007669"/>
    <property type="project" value="UniProtKB-KW"/>
</dbReference>
<gene>
    <name evidence="9" type="ORF">FC50_GL001410</name>
</gene>
<keyword evidence="10" id="KW-1185">Reference proteome</keyword>
<dbReference type="InterPro" id="IPR001173">
    <property type="entry name" value="Glyco_trans_2-like"/>
</dbReference>
<evidence type="ECO:0000256" key="7">
    <source>
        <dbReference type="SAM" id="Phobius"/>
    </source>
</evidence>
<keyword evidence="5 7" id="KW-1133">Transmembrane helix</keyword>
<evidence type="ECO:0000256" key="4">
    <source>
        <dbReference type="ARBA" id="ARBA00022692"/>
    </source>
</evidence>
<dbReference type="InterPro" id="IPR029044">
    <property type="entry name" value="Nucleotide-diphossugar_trans"/>
</dbReference>
<dbReference type="RefSeq" id="WP_054650787.1">
    <property type="nucleotide sequence ID" value="NZ_AZFJ01000049.1"/>
</dbReference>